<dbReference type="PRINTS" id="PR00792">
    <property type="entry name" value="PEPSIN"/>
</dbReference>
<dbReference type="InterPro" id="IPR001969">
    <property type="entry name" value="Aspartic_peptidase_AS"/>
</dbReference>
<dbReference type="InterPro" id="IPR001461">
    <property type="entry name" value="Aspartic_peptidase_A1"/>
</dbReference>
<keyword evidence="2" id="KW-0378">Hydrolase</keyword>
<dbReference type="GO" id="GO:0004190">
    <property type="term" value="F:aspartic-type endopeptidase activity"/>
    <property type="evidence" value="ECO:0007669"/>
    <property type="project" value="UniProtKB-KW"/>
</dbReference>
<reference evidence="5" key="1">
    <citation type="submission" date="2021-01" db="EMBL/GenBank/DDBJ databases">
        <authorList>
            <person name="Corre E."/>
            <person name="Pelletier E."/>
            <person name="Niang G."/>
            <person name="Scheremetjew M."/>
            <person name="Finn R."/>
            <person name="Kale V."/>
            <person name="Holt S."/>
            <person name="Cochrane G."/>
            <person name="Meng A."/>
            <person name="Brown T."/>
            <person name="Cohen L."/>
        </authorList>
    </citation>
    <scope>NUCLEOTIDE SEQUENCE</scope>
    <source>
        <strain evidence="5">Pbaha01</strain>
    </source>
</reference>
<dbReference type="InterPro" id="IPR021109">
    <property type="entry name" value="Peptidase_aspartic_dom_sf"/>
</dbReference>
<comment type="similarity">
    <text evidence="1 2">Belongs to the peptidase A1 family.</text>
</comment>
<proteinExistence type="inferred from homology"/>
<sequence length="485" mass="53267">MRGFPLGPAALALLGGAAALALGEVEHVAGSTESQDLHARAQLAESQIPIEGLLDRQGNRQVMWNYEDMQYFTHINVGDQELTGIIDTGSFELVVFESHCAGCGLAAKYDKKASLTGSEGPMEQRLYYGSGDVTVRQAFDLVSIGSFSAINQTFWQADEAHMPVLQNAKFQSIIGVGPPETPANDFWAKTADDVAKLRKSLAEGVIPRPSTTKKVMDHLTGAMEMSRHKMMLSQYNVGTFSLCLGKQPGSSGYFIWNDTSPHDNPSLFNRVKVIGRHTWTLNMTDVHLSLGGRDMAPLGCENGCGAVIDSGTSLLMMPSNVVDLLEETITELGADCRNMQTLPEFTFSLDGHRFSLPPDAYLAELEESHAFREGDGHARIRNLKLGARCQLTVMESYSDTHWGPLWIIGMPFFRKYYTSFHVGRTHAERSLHIAPATAGCNPASAAVALALDRGSKEFTHRRFNLSRMYLPPLVRQAATSRFVHL</sequence>
<dbReference type="SUPFAM" id="SSF50630">
    <property type="entry name" value="Acid proteases"/>
    <property type="match status" value="1"/>
</dbReference>
<dbReference type="Gene3D" id="2.40.70.10">
    <property type="entry name" value="Acid Proteases"/>
    <property type="match status" value="2"/>
</dbReference>
<dbReference type="AlphaFoldDB" id="A0A7S0FM92"/>
<keyword evidence="2" id="KW-0645">Protease</keyword>
<evidence type="ECO:0000313" key="5">
    <source>
        <dbReference type="EMBL" id="CAD8369065.1"/>
    </source>
</evidence>
<name>A0A7S0FM92_9DINO</name>
<gene>
    <name evidence="5" type="ORF">PBAH0796_LOCUS19200</name>
</gene>
<keyword evidence="3" id="KW-0732">Signal</keyword>
<evidence type="ECO:0000259" key="4">
    <source>
        <dbReference type="PROSITE" id="PS51767"/>
    </source>
</evidence>
<feature type="domain" description="Peptidase A1" evidence="4">
    <location>
        <begin position="71"/>
        <end position="434"/>
    </location>
</feature>
<dbReference type="PROSITE" id="PS51767">
    <property type="entry name" value="PEPTIDASE_A1"/>
    <property type="match status" value="1"/>
</dbReference>
<dbReference type="EMBL" id="HBEG01031352">
    <property type="protein sequence ID" value="CAD8369065.1"/>
    <property type="molecule type" value="Transcribed_RNA"/>
</dbReference>
<keyword evidence="2" id="KW-0064">Aspartyl protease</keyword>
<dbReference type="PROSITE" id="PS00141">
    <property type="entry name" value="ASP_PROTEASE"/>
    <property type="match status" value="1"/>
</dbReference>
<dbReference type="PANTHER" id="PTHR47966">
    <property type="entry name" value="BETA-SITE APP-CLEAVING ENZYME, ISOFORM A-RELATED"/>
    <property type="match status" value="1"/>
</dbReference>
<protein>
    <recommendedName>
        <fullName evidence="4">Peptidase A1 domain-containing protein</fullName>
    </recommendedName>
</protein>
<dbReference type="InterPro" id="IPR033121">
    <property type="entry name" value="PEPTIDASE_A1"/>
</dbReference>
<dbReference type="Pfam" id="PF00026">
    <property type="entry name" value="Asp"/>
    <property type="match status" value="1"/>
</dbReference>
<organism evidence="5">
    <name type="scientific">Pyrodinium bahamense</name>
    <dbReference type="NCBI Taxonomy" id="73915"/>
    <lineage>
        <taxon>Eukaryota</taxon>
        <taxon>Sar</taxon>
        <taxon>Alveolata</taxon>
        <taxon>Dinophyceae</taxon>
        <taxon>Gonyaulacales</taxon>
        <taxon>Pyrocystaceae</taxon>
        <taxon>Pyrodinium</taxon>
    </lineage>
</organism>
<evidence type="ECO:0000256" key="2">
    <source>
        <dbReference type="RuleBase" id="RU000454"/>
    </source>
</evidence>
<accession>A0A7S0FM92</accession>
<dbReference type="GO" id="GO:0006508">
    <property type="term" value="P:proteolysis"/>
    <property type="evidence" value="ECO:0007669"/>
    <property type="project" value="UniProtKB-KW"/>
</dbReference>
<feature type="signal peptide" evidence="3">
    <location>
        <begin position="1"/>
        <end position="23"/>
    </location>
</feature>
<evidence type="ECO:0000256" key="1">
    <source>
        <dbReference type="ARBA" id="ARBA00007447"/>
    </source>
</evidence>
<evidence type="ECO:0000256" key="3">
    <source>
        <dbReference type="SAM" id="SignalP"/>
    </source>
</evidence>
<feature type="chain" id="PRO_5030873365" description="Peptidase A1 domain-containing protein" evidence="3">
    <location>
        <begin position="24"/>
        <end position="485"/>
    </location>
</feature>